<proteinExistence type="predicted"/>
<dbReference type="SMART" id="SM00260">
    <property type="entry name" value="CheW"/>
    <property type="match status" value="1"/>
</dbReference>
<dbReference type="CDD" id="cd00732">
    <property type="entry name" value="CheW"/>
    <property type="match status" value="1"/>
</dbReference>
<dbReference type="PANTHER" id="PTHR22617:SF41">
    <property type="entry name" value="CHEMOTAXIS SIGNAL TRANSDUCTION SYSTEM ADAPTOR PROTEIN CHEW"/>
    <property type="match status" value="1"/>
</dbReference>
<comment type="caution">
    <text evidence="2">The sequence shown here is derived from an EMBL/GenBank/DDBJ whole genome shotgun (WGS) entry which is preliminary data.</text>
</comment>
<evidence type="ECO:0000259" key="1">
    <source>
        <dbReference type="PROSITE" id="PS50851"/>
    </source>
</evidence>
<accession>A0ABT5MER7</accession>
<dbReference type="Proteomes" id="UP001528672">
    <property type="component" value="Unassembled WGS sequence"/>
</dbReference>
<dbReference type="RefSeq" id="WP_273926734.1">
    <property type="nucleotide sequence ID" value="NZ_JAQSIN010000002.1"/>
</dbReference>
<organism evidence="2 3">
    <name type="scientific">Curvibacter microcysteis</name>
    <dbReference type="NCBI Taxonomy" id="3026419"/>
    <lineage>
        <taxon>Bacteria</taxon>
        <taxon>Pseudomonadati</taxon>
        <taxon>Pseudomonadota</taxon>
        <taxon>Betaproteobacteria</taxon>
        <taxon>Burkholderiales</taxon>
        <taxon>Comamonadaceae</taxon>
        <taxon>Curvibacter</taxon>
    </lineage>
</organism>
<evidence type="ECO:0000313" key="3">
    <source>
        <dbReference type="Proteomes" id="UP001528672"/>
    </source>
</evidence>
<dbReference type="PANTHER" id="PTHR22617">
    <property type="entry name" value="CHEMOTAXIS SENSOR HISTIDINE KINASE-RELATED"/>
    <property type="match status" value="1"/>
</dbReference>
<dbReference type="EMBL" id="JAQSIO010000003">
    <property type="protein sequence ID" value="MDD0815073.1"/>
    <property type="molecule type" value="Genomic_DNA"/>
</dbReference>
<reference evidence="2 3" key="1">
    <citation type="submission" date="2023-02" db="EMBL/GenBank/DDBJ databases">
        <title>Bacterial whole genome sequence for Curvibacter sp. HBC28.</title>
        <authorList>
            <person name="Le V."/>
            <person name="Ko S.-R."/>
            <person name="Ahn C.-Y."/>
            <person name="Oh H.-M."/>
        </authorList>
    </citation>
    <scope>NUCLEOTIDE SEQUENCE [LARGE SCALE GENOMIC DNA]</scope>
    <source>
        <strain evidence="2 3">HBC28</strain>
    </source>
</reference>
<dbReference type="PROSITE" id="PS50851">
    <property type="entry name" value="CHEW"/>
    <property type="match status" value="1"/>
</dbReference>
<evidence type="ECO:0000313" key="2">
    <source>
        <dbReference type="EMBL" id="MDD0815073.1"/>
    </source>
</evidence>
<dbReference type="Gene3D" id="2.40.50.180">
    <property type="entry name" value="CheA-289, Domain 4"/>
    <property type="match status" value="1"/>
</dbReference>
<dbReference type="InterPro" id="IPR036061">
    <property type="entry name" value="CheW-like_dom_sf"/>
</dbReference>
<sequence length="175" mass="18334">MSIRQAPTRDEPPSEAAAQYLTFVLADGVYAMDISSVREIIQPGPLTPVPLMPAFVRGVINLRGAVVPVIDLQARLGKPPAVAGKKTCIVIFQAEREGETIALGLLVDAVSEVLDIPATEIEPPPPFGTSIQREFILGMGKVKGRFVIILDPAKALDVDEMAALAAPGGSPATAG</sequence>
<keyword evidence="3" id="KW-1185">Reference proteome</keyword>
<dbReference type="InterPro" id="IPR002545">
    <property type="entry name" value="CheW-lke_dom"/>
</dbReference>
<dbReference type="Gene3D" id="2.30.30.40">
    <property type="entry name" value="SH3 Domains"/>
    <property type="match status" value="1"/>
</dbReference>
<dbReference type="InterPro" id="IPR039315">
    <property type="entry name" value="CheW"/>
</dbReference>
<name>A0ABT5MER7_9BURK</name>
<protein>
    <submittedName>
        <fullName evidence="2">Chemotaxis protein CheW</fullName>
    </submittedName>
</protein>
<dbReference type="SUPFAM" id="SSF50341">
    <property type="entry name" value="CheW-like"/>
    <property type="match status" value="1"/>
</dbReference>
<feature type="domain" description="CheW-like" evidence="1">
    <location>
        <begin position="17"/>
        <end position="161"/>
    </location>
</feature>
<dbReference type="Pfam" id="PF01584">
    <property type="entry name" value="CheW"/>
    <property type="match status" value="1"/>
</dbReference>
<gene>
    <name evidence="2" type="ORF">PSQ39_10565</name>
</gene>